<reference evidence="2" key="1">
    <citation type="journal article" date="2020" name="Nature">
        <title>Giant virus diversity and host interactions through global metagenomics.</title>
        <authorList>
            <person name="Schulz F."/>
            <person name="Roux S."/>
            <person name="Paez-Espino D."/>
            <person name="Jungbluth S."/>
            <person name="Walsh D.A."/>
            <person name="Denef V.J."/>
            <person name="McMahon K.D."/>
            <person name="Konstantinidis K.T."/>
            <person name="Eloe-Fadrosh E.A."/>
            <person name="Kyrpides N.C."/>
            <person name="Woyke T."/>
        </authorList>
    </citation>
    <scope>NUCLEOTIDE SEQUENCE</scope>
    <source>
        <strain evidence="2">GVMAG-S-ERX555965-48</strain>
    </source>
</reference>
<protein>
    <submittedName>
        <fullName evidence="2">Uncharacterized protein</fullName>
    </submittedName>
</protein>
<accession>A0A6C0AVV0</accession>
<feature type="transmembrane region" description="Helical" evidence="1">
    <location>
        <begin position="12"/>
        <end position="30"/>
    </location>
</feature>
<dbReference type="PROSITE" id="PS51257">
    <property type="entry name" value="PROKAR_LIPOPROTEIN"/>
    <property type="match status" value="1"/>
</dbReference>
<evidence type="ECO:0000256" key="1">
    <source>
        <dbReference type="SAM" id="Phobius"/>
    </source>
</evidence>
<keyword evidence="1" id="KW-0472">Membrane</keyword>
<sequence length="136" mass="14674">MEYKLFGIKFRVEIVIICIIIGMIMGAHLLCSCSRVSLTEGFDIGVDMMNVFIDKLENGNNKPVLYSKNDTSIIMPSETSDLDGNVSSMDFFENTKFTPEACPGTYSSSTGCATLGPKQIAALATRGGNNTAQSVI</sequence>
<dbReference type="EMBL" id="MN738772">
    <property type="protein sequence ID" value="QHS84079.1"/>
    <property type="molecule type" value="Genomic_DNA"/>
</dbReference>
<proteinExistence type="predicted"/>
<keyword evidence="1" id="KW-1133">Transmembrane helix</keyword>
<dbReference type="AlphaFoldDB" id="A0A6C0AVV0"/>
<organism evidence="2">
    <name type="scientific">viral metagenome</name>
    <dbReference type="NCBI Taxonomy" id="1070528"/>
    <lineage>
        <taxon>unclassified sequences</taxon>
        <taxon>metagenomes</taxon>
        <taxon>organismal metagenomes</taxon>
    </lineage>
</organism>
<name>A0A6C0AVV0_9ZZZZ</name>
<evidence type="ECO:0000313" key="2">
    <source>
        <dbReference type="EMBL" id="QHS84079.1"/>
    </source>
</evidence>
<keyword evidence="1" id="KW-0812">Transmembrane</keyword>